<proteinExistence type="predicted"/>
<feature type="compositionally biased region" description="Polar residues" evidence="1">
    <location>
        <begin position="60"/>
        <end position="77"/>
    </location>
</feature>
<keyword evidence="2" id="KW-1133">Transmembrane helix</keyword>
<name>A0A6A6FCR2_9PEZI</name>
<evidence type="ECO:0000313" key="3">
    <source>
        <dbReference type="EMBL" id="KAF2211123.1"/>
    </source>
</evidence>
<organism evidence="3 4">
    <name type="scientific">Cercospora zeae-maydis SCOH1-5</name>
    <dbReference type="NCBI Taxonomy" id="717836"/>
    <lineage>
        <taxon>Eukaryota</taxon>
        <taxon>Fungi</taxon>
        <taxon>Dikarya</taxon>
        <taxon>Ascomycota</taxon>
        <taxon>Pezizomycotina</taxon>
        <taxon>Dothideomycetes</taxon>
        <taxon>Dothideomycetidae</taxon>
        <taxon>Mycosphaerellales</taxon>
        <taxon>Mycosphaerellaceae</taxon>
        <taxon>Cercospora</taxon>
    </lineage>
</organism>
<accession>A0A6A6FCR2</accession>
<keyword evidence="4" id="KW-1185">Reference proteome</keyword>
<feature type="transmembrane region" description="Helical" evidence="2">
    <location>
        <begin position="21"/>
        <end position="39"/>
    </location>
</feature>
<sequence length="228" mass="24402">MASSQPGIGAYLKPLAYTSTMLIGVTNLSTSVLFIPALLRPVTTIATNSQPENSPVPESLSRTPSLVVPQTPTESGRLTPQISQRSFDFSQHLGSSGTYKAVARQFSQLQSLSTMYSVPLEIIAIVSLGTLAYTDRRASSESWKSWAGAGGILVTVDLLKTWFVAPLALKVLTVAGDAEPIEPYEDAPIDREAEKSNTVQFLRKWSVLNLASSVVVLGAAGLAWSAEF</sequence>
<keyword evidence="2" id="KW-0812">Transmembrane</keyword>
<dbReference type="OrthoDB" id="3644822at2759"/>
<gene>
    <name evidence="3" type="ORF">CERZMDRAFT_98855</name>
</gene>
<feature type="transmembrane region" description="Helical" evidence="2">
    <location>
        <begin position="205"/>
        <end position="226"/>
    </location>
</feature>
<reference evidence="3" key="1">
    <citation type="journal article" date="2020" name="Stud. Mycol.">
        <title>101 Dothideomycetes genomes: a test case for predicting lifestyles and emergence of pathogens.</title>
        <authorList>
            <person name="Haridas S."/>
            <person name="Albert R."/>
            <person name="Binder M."/>
            <person name="Bloem J."/>
            <person name="Labutti K."/>
            <person name="Salamov A."/>
            <person name="Andreopoulos B."/>
            <person name="Baker S."/>
            <person name="Barry K."/>
            <person name="Bills G."/>
            <person name="Bluhm B."/>
            <person name="Cannon C."/>
            <person name="Castanera R."/>
            <person name="Culley D."/>
            <person name="Daum C."/>
            <person name="Ezra D."/>
            <person name="Gonzalez J."/>
            <person name="Henrissat B."/>
            <person name="Kuo A."/>
            <person name="Liang C."/>
            <person name="Lipzen A."/>
            <person name="Lutzoni F."/>
            <person name="Magnuson J."/>
            <person name="Mondo S."/>
            <person name="Nolan M."/>
            <person name="Ohm R."/>
            <person name="Pangilinan J."/>
            <person name="Park H.-J."/>
            <person name="Ramirez L."/>
            <person name="Alfaro M."/>
            <person name="Sun H."/>
            <person name="Tritt A."/>
            <person name="Yoshinaga Y."/>
            <person name="Zwiers L.-H."/>
            <person name="Turgeon B."/>
            <person name="Goodwin S."/>
            <person name="Spatafora J."/>
            <person name="Crous P."/>
            <person name="Grigoriev I."/>
        </authorList>
    </citation>
    <scope>NUCLEOTIDE SEQUENCE</scope>
    <source>
        <strain evidence="3">SCOH1-5</strain>
    </source>
</reference>
<feature type="region of interest" description="Disordered" evidence="1">
    <location>
        <begin position="47"/>
        <end position="77"/>
    </location>
</feature>
<evidence type="ECO:0000256" key="2">
    <source>
        <dbReference type="SAM" id="Phobius"/>
    </source>
</evidence>
<dbReference type="AlphaFoldDB" id="A0A6A6FCR2"/>
<evidence type="ECO:0000313" key="4">
    <source>
        <dbReference type="Proteomes" id="UP000799539"/>
    </source>
</evidence>
<keyword evidence="2" id="KW-0472">Membrane</keyword>
<protein>
    <submittedName>
        <fullName evidence="3">Uncharacterized protein</fullName>
    </submittedName>
</protein>
<dbReference type="Proteomes" id="UP000799539">
    <property type="component" value="Unassembled WGS sequence"/>
</dbReference>
<evidence type="ECO:0000256" key="1">
    <source>
        <dbReference type="SAM" id="MobiDB-lite"/>
    </source>
</evidence>
<dbReference type="EMBL" id="ML992678">
    <property type="protein sequence ID" value="KAF2211123.1"/>
    <property type="molecule type" value="Genomic_DNA"/>
</dbReference>